<dbReference type="InterPro" id="IPR001128">
    <property type="entry name" value="Cyt_P450"/>
</dbReference>
<dbReference type="AlphaFoldDB" id="A0A8K1CFU6"/>
<dbReference type="GO" id="GO:0004497">
    <property type="term" value="F:monooxygenase activity"/>
    <property type="evidence" value="ECO:0007669"/>
    <property type="project" value="UniProtKB-KW"/>
</dbReference>
<dbReference type="PANTHER" id="PTHR24296">
    <property type="entry name" value="CYTOCHROME P450"/>
    <property type="match status" value="1"/>
</dbReference>
<keyword evidence="5 6" id="KW-0349">Heme</keyword>
<dbReference type="InterPro" id="IPR036396">
    <property type="entry name" value="Cyt_P450_sf"/>
</dbReference>
<dbReference type="GO" id="GO:0020037">
    <property type="term" value="F:heme binding"/>
    <property type="evidence" value="ECO:0007669"/>
    <property type="project" value="InterPro"/>
</dbReference>
<reference evidence="7" key="1">
    <citation type="submission" date="2019-03" db="EMBL/GenBank/DDBJ databases">
        <title>Long read genome sequence of the mycoparasitic Pythium oligandrum ATCC 38472 isolated from sugarbeet rhizosphere.</title>
        <authorList>
            <person name="Gaulin E."/>
        </authorList>
    </citation>
    <scope>NUCLEOTIDE SEQUENCE</scope>
    <source>
        <strain evidence="7">ATCC 38472_TT</strain>
    </source>
</reference>
<keyword evidence="6" id="KW-0503">Monooxygenase</keyword>
<keyword evidence="8" id="KW-1185">Reference proteome</keyword>
<comment type="caution">
    <text evidence="7">The sequence shown here is derived from an EMBL/GenBank/DDBJ whole genome shotgun (WGS) entry which is preliminary data.</text>
</comment>
<name>A0A8K1CFU6_PYTOL</name>
<proteinExistence type="inferred from homology"/>
<evidence type="ECO:0000256" key="3">
    <source>
        <dbReference type="ARBA" id="ARBA00023002"/>
    </source>
</evidence>
<evidence type="ECO:0008006" key="9">
    <source>
        <dbReference type="Google" id="ProtNLM"/>
    </source>
</evidence>
<gene>
    <name evidence="7" type="ORF">Poli38472_005342</name>
</gene>
<comment type="similarity">
    <text evidence="1 6">Belongs to the cytochrome P450 family.</text>
</comment>
<dbReference type="PROSITE" id="PS00086">
    <property type="entry name" value="CYTOCHROME_P450"/>
    <property type="match status" value="1"/>
</dbReference>
<comment type="cofactor">
    <cofactor evidence="5">
        <name>heme</name>
        <dbReference type="ChEBI" id="CHEBI:30413"/>
    </cofactor>
</comment>
<dbReference type="Gene3D" id="1.10.630.10">
    <property type="entry name" value="Cytochrome P450"/>
    <property type="match status" value="1"/>
</dbReference>
<keyword evidence="4 5" id="KW-0408">Iron</keyword>
<evidence type="ECO:0000256" key="2">
    <source>
        <dbReference type="ARBA" id="ARBA00022723"/>
    </source>
</evidence>
<sequence length="156" mass="17571">MEQAQQLIYLEAALRETLRLYPSVPCMIKNATRDVVFGDGTFIEKGTRVGLPVYAMGRMTYLWGPDAEDFKPERWIDTETGKLIHVSPYKFVSFNAGPRTCLGVKLALLEMKIVASSVLSRFNIEVLKPEEVKYDVSLTLPIHGELRTKVHVARAA</sequence>
<dbReference type="OrthoDB" id="6480556at2759"/>
<dbReference type="GO" id="GO:0006629">
    <property type="term" value="P:lipid metabolic process"/>
    <property type="evidence" value="ECO:0007669"/>
    <property type="project" value="UniProtKB-ARBA"/>
</dbReference>
<dbReference type="SUPFAM" id="SSF48264">
    <property type="entry name" value="Cytochrome P450"/>
    <property type="match status" value="1"/>
</dbReference>
<dbReference type="GO" id="GO:0005506">
    <property type="term" value="F:iron ion binding"/>
    <property type="evidence" value="ECO:0007669"/>
    <property type="project" value="InterPro"/>
</dbReference>
<keyword evidence="2 5" id="KW-0479">Metal-binding</keyword>
<evidence type="ECO:0000313" key="8">
    <source>
        <dbReference type="Proteomes" id="UP000794436"/>
    </source>
</evidence>
<dbReference type="PRINTS" id="PR00385">
    <property type="entry name" value="P450"/>
</dbReference>
<evidence type="ECO:0000256" key="4">
    <source>
        <dbReference type="ARBA" id="ARBA00023004"/>
    </source>
</evidence>
<dbReference type="Proteomes" id="UP000794436">
    <property type="component" value="Unassembled WGS sequence"/>
</dbReference>
<dbReference type="GO" id="GO:0016705">
    <property type="term" value="F:oxidoreductase activity, acting on paired donors, with incorporation or reduction of molecular oxygen"/>
    <property type="evidence" value="ECO:0007669"/>
    <property type="project" value="InterPro"/>
</dbReference>
<evidence type="ECO:0000313" key="7">
    <source>
        <dbReference type="EMBL" id="TMW62724.1"/>
    </source>
</evidence>
<organism evidence="7 8">
    <name type="scientific">Pythium oligandrum</name>
    <name type="common">Mycoparasitic fungus</name>
    <dbReference type="NCBI Taxonomy" id="41045"/>
    <lineage>
        <taxon>Eukaryota</taxon>
        <taxon>Sar</taxon>
        <taxon>Stramenopiles</taxon>
        <taxon>Oomycota</taxon>
        <taxon>Peronosporomycetes</taxon>
        <taxon>Pythiales</taxon>
        <taxon>Pythiaceae</taxon>
        <taxon>Pythium</taxon>
    </lineage>
</organism>
<dbReference type="InterPro" id="IPR017972">
    <property type="entry name" value="Cyt_P450_CS"/>
</dbReference>
<protein>
    <recommendedName>
        <fullName evidence="9">Cytochrome P450</fullName>
    </recommendedName>
</protein>
<dbReference type="PRINTS" id="PR00463">
    <property type="entry name" value="EP450I"/>
</dbReference>
<accession>A0A8K1CFU6</accession>
<evidence type="ECO:0000256" key="5">
    <source>
        <dbReference type="PIRSR" id="PIRSR602401-1"/>
    </source>
</evidence>
<keyword evidence="3 6" id="KW-0560">Oxidoreductase</keyword>
<evidence type="ECO:0000256" key="6">
    <source>
        <dbReference type="RuleBase" id="RU000461"/>
    </source>
</evidence>
<dbReference type="EMBL" id="SPLM01000073">
    <property type="protein sequence ID" value="TMW62724.1"/>
    <property type="molecule type" value="Genomic_DNA"/>
</dbReference>
<evidence type="ECO:0000256" key="1">
    <source>
        <dbReference type="ARBA" id="ARBA00010617"/>
    </source>
</evidence>
<feature type="binding site" description="axial binding residue" evidence="5">
    <location>
        <position position="101"/>
    </location>
    <ligand>
        <name>heme</name>
        <dbReference type="ChEBI" id="CHEBI:30413"/>
    </ligand>
    <ligandPart>
        <name>Fe</name>
        <dbReference type="ChEBI" id="CHEBI:18248"/>
    </ligandPart>
</feature>
<dbReference type="Pfam" id="PF00067">
    <property type="entry name" value="p450"/>
    <property type="match status" value="1"/>
</dbReference>
<dbReference type="InterPro" id="IPR002401">
    <property type="entry name" value="Cyt_P450_E_grp-I"/>
</dbReference>